<protein>
    <submittedName>
        <fullName evidence="1">Uncharacterized protein</fullName>
    </submittedName>
</protein>
<reference evidence="1 2" key="1">
    <citation type="journal article" date="2011" name="Biochem. Biophys. Res. Commun.">
        <title>Increased number of Arginine-based salt bridges contributes to the thermotolerance of thermotolerant acetic acid bacteria, Acetobacter tropicalis SKU1100.</title>
        <authorList>
            <person name="Matsutani M."/>
            <person name="Hirakawa H."/>
            <person name="Nishikura M."/>
            <person name="Soemphol W."/>
            <person name="Ali I.A.I."/>
            <person name="Yakushi T."/>
            <person name="Matsushita K."/>
        </authorList>
    </citation>
    <scope>NUCLEOTIDE SEQUENCE [LARGE SCALE GENOMIC DNA]</scope>
    <source>
        <strain evidence="1 2">NBRC 101654</strain>
    </source>
</reference>
<sequence length="61" mass="7065">MSLCEIRFTQQPEEAHIRGQARSFWVCLKHQRAGCVAFSFRFFMRSERELGSHMEGSASKA</sequence>
<gene>
    <name evidence="1" type="ORF">ATPR_3043</name>
</gene>
<comment type="caution">
    <text evidence="1">The sequence shown here is derived from an EMBL/GenBank/DDBJ whole genome shotgun (WGS) entry which is preliminary data.</text>
</comment>
<dbReference type="Proteomes" id="UP000004319">
    <property type="component" value="Unassembled WGS sequence"/>
</dbReference>
<accession>F7VI44</accession>
<proteinExistence type="predicted"/>
<organism evidence="1 2">
    <name type="scientific">Acetobacter tropicalis NBRC 101654</name>
    <dbReference type="NCBI Taxonomy" id="749388"/>
    <lineage>
        <taxon>Bacteria</taxon>
        <taxon>Pseudomonadati</taxon>
        <taxon>Pseudomonadota</taxon>
        <taxon>Alphaproteobacteria</taxon>
        <taxon>Acetobacterales</taxon>
        <taxon>Acetobacteraceae</taxon>
        <taxon>Acetobacter</taxon>
    </lineage>
</organism>
<dbReference type="AlphaFoldDB" id="F7VI44"/>
<evidence type="ECO:0000313" key="1">
    <source>
        <dbReference type="EMBL" id="GAA10039.1"/>
    </source>
</evidence>
<evidence type="ECO:0000313" key="2">
    <source>
        <dbReference type="Proteomes" id="UP000004319"/>
    </source>
</evidence>
<name>F7VI44_9PROT</name>
<dbReference type="EMBL" id="BABS01000156">
    <property type="protein sequence ID" value="GAA10039.1"/>
    <property type="molecule type" value="Genomic_DNA"/>
</dbReference>